<evidence type="ECO:0000256" key="1">
    <source>
        <dbReference type="ARBA" id="ARBA00004177"/>
    </source>
</evidence>
<sequence>MIMAPVVASSIQFIEAALSNGGGSPFGLAYSDPNQRWLIRKDLLSLLQEFPSFSLSIDTFFHNDGTSTKLLVARGSLPISGFSAPAVPVTIWLHENYPTVGPIVFVLADPGCNIHPDHPFVDSSSGLTSTPYLSTWSYPRCSLSDLARNLAKLFSKDHPFWNSQPSSGSAAHPTRASKTEALDRLSGIIHYDITVLRSTVDEEVQDLLGLQEELCARCAATSRIVRELKSERADLKGKVRELEREAGRIYEWQDSLNLEPAFTGSARRDTEDVIDSVFEVDGEKSRLILDCLASERAIEDTIYALDKAIEIGAVRFETYIKQVRVLAREQFQCIDMRMKHHEEITSHGHAPLS</sequence>
<protein>
    <submittedName>
        <fullName evidence="11">Protein ELC-like</fullName>
    </submittedName>
</protein>
<dbReference type="PROSITE" id="PS51322">
    <property type="entry name" value="UEV"/>
    <property type="match status" value="1"/>
</dbReference>
<dbReference type="GO" id="GO:0000813">
    <property type="term" value="C:ESCRT I complex"/>
    <property type="evidence" value="ECO:0007669"/>
    <property type="project" value="TreeGrafter"/>
</dbReference>
<dbReference type="OrthoDB" id="306304at2759"/>
<dbReference type="GO" id="GO:0015031">
    <property type="term" value="P:protein transport"/>
    <property type="evidence" value="ECO:0007669"/>
    <property type="project" value="UniProtKB-UniRule"/>
</dbReference>
<dbReference type="GO" id="GO:0043130">
    <property type="term" value="F:ubiquitin binding"/>
    <property type="evidence" value="ECO:0007669"/>
    <property type="project" value="TreeGrafter"/>
</dbReference>
<dbReference type="Pfam" id="PF05743">
    <property type="entry name" value="UEV"/>
    <property type="match status" value="1"/>
</dbReference>
<gene>
    <name evidence="11" type="primary">LOC116188934</name>
</gene>
<dbReference type="GeneID" id="116188934"/>
<dbReference type="PROSITE" id="PS51312">
    <property type="entry name" value="SB"/>
    <property type="match status" value="1"/>
</dbReference>
<evidence type="ECO:0000259" key="8">
    <source>
        <dbReference type="PROSITE" id="PS51312"/>
    </source>
</evidence>
<dbReference type="InterPro" id="IPR037202">
    <property type="entry name" value="ESCRT_assembly_dom"/>
</dbReference>
<evidence type="ECO:0000256" key="4">
    <source>
        <dbReference type="ARBA" id="ARBA00022753"/>
    </source>
</evidence>
<accession>A0A6P8BTM9</accession>
<evidence type="ECO:0000256" key="2">
    <source>
        <dbReference type="ARBA" id="ARBA00009594"/>
    </source>
</evidence>
<dbReference type="InterPro" id="IPR016135">
    <property type="entry name" value="UBQ-conjugating_enzyme/RWD"/>
</dbReference>
<dbReference type="InterPro" id="IPR052070">
    <property type="entry name" value="ESCRT-I_UEV_domain"/>
</dbReference>
<keyword evidence="5 7" id="KW-0653">Protein transport</keyword>
<feature type="domain" description="UEV" evidence="9">
    <location>
        <begin position="20"/>
        <end position="164"/>
    </location>
</feature>
<dbReference type="Pfam" id="PF09454">
    <property type="entry name" value="Vps23_core"/>
    <property type="match status" value="1"/>
</dbReference>
<dbReference type="SUPFAM" id="SSF54495">
    <property type="entry name" value="UBC-like"/>
    <property type="match status" value="1"/>
</dbReference>
<evidence type="ECO:0000256" key="7">
    <source>
        <dbReference type="PROSITE-ProRule" id="PRU00644"/>
    </source>
</evidence>
<reference evidence="11" key="2">
    <citation type="submission" date="2025-08" db="UniProtKB">
        <authorList>
            <consortium name="RefSeq"/>
        </authorList>
    </citation>
    <scope>IDENTIFICATION</scope>
    <source>
        <tissue evidence="11">Leaf</tissue>
    </source>
</reference>
<evidence type="ECO:0000256" key="3">
    <source>
        <dbReference type="ARBA" id="ARBA00022448"/>
    </source>
</evidence>
<dbReference type="InterPro" id="IPR008883">
    <property type="entry name" value="UEV_N"/>
</dbReference>
<proteinExistence type="inferred from homology"/>
<reference evidence="10" key="1">
    <citation type="journal article" date="2020" name="Plant Biotechnol. J.">
        <title>The pomegranate (Punica granatum L.) draft genome dissects genetic divergence between soft- and hard-seeded cultivars.</title>
        <authorList>
            <person name="Luo X."/>
            <person name="Li H."/>
            <person name="Wu Z."/>
            <person name="Yao W."/>
            <person name="Zhao P."/>
            <person name="Cao D."/>
            <person name="Yu H."/>
            <person name="Li K."/>
            <person name="Poudel K."/>
            <person name="Zhao D."/>
            <person name="Zhang F."/>
            <person name="Xia X."/>
            <person name="Chen L."/>
            <person name="Wang Q."/>
            <person name="Jing D."/>
            <person name="Cao S."/>
        </authorList>
    </citation>
    <scope>NUCLEOTIDE SEQUENCE [LARGE SCALE GENOMIC DNA]</scope>
    <source>
        <strain evidence="10">cv. Tunisia</strain>
    </source>
</reference>
<dbReference type="GO" id="GO:0008333">
    <property type="term" value="P:endosome to lysosome transport"/>
    <property type="evidence" value="ECO:0007669"/>
    <property type="project" value="TreeGrafter"/>
</dbReference>
<evidence type="ECO:0000313" key="11">
    <source>
        <dbReference type="RefSeq" id="XP_031374247.1"/>
    </source>
</evidence>
<dbReference type="SUPFAM" id="SSF140111">
    <property type="entry name" value="Endosomal sorting complex assembly domain"/>
    <property type="match status" value="1"/>
</dbReference>
<dbReference type="PANTHER" id="PTHR23306">
    <property type="entry name" value="TUMOR SUSCEPTIBILITY GENE 101 PROTEIN-RELATED"/>
    <property type="match status" value="1"/>
</dbReference>
<keyword evidence="6" id="KW-0175">Coiled coil</keyword>
<dbReference type="PANTHER" id="PTHR23306:SF21">
    <property type="entry name" value="UBIQUITIN-CONJUGATING ENZYME_RWD-LIKE PROTEIN"/>
    <property type="match status" value="1"/>
</dbReference>
<evidence type="ECO:0000256" key="5">
    <source>
        <dbReference type="ARBA" id="ARBA00022927"/>
    </source>
</evidence>
<keyword evidence="10" id="KW-1185">Reference proteome</keyword>
<comment type="similarity">
    <text evidence="2">Belongs to the ubiquitin-conjugating enzyme family. UEV subfamily.</text>
</comment>
<name>A0A6P8BTM9_PUNGR</name>
<dbReference type="Gene3D" id="3.10.110.10">
    <property type="entry name" value="Ubiquitin Conjugating Enzyme"/>
    <property type="match status" value="1"/>
</dbReference>
<feature type="domain" description="SB" evidence="8">
    <location>
        <begin position="282"/>
        <end position="350"/>
    </location>
</feature>
<comment type="subcellular location">
    <subcellularLocation>
        <location evidence="1">Endosome</location>
    </subcellularLocation>
</comment>
<dbReference type="Proteomes" id="UP000515151">
    <property type="component" value="Chromosome 8"/>
</dbReference>
<dbReference type="RefSeq" id="XP_031374247.1">
    <property type="nucleotide sequence ID" value="XM_031518387.1"/>
</dbReference>
<dbReference type="InterPro" id="IPR017916">
    <property type="entry name" value="SB_dom"/>
</dbReference>
<organism evidence="10 11">
    <name type="scientific">Punica granatum</name>
    <name type="common">Pomegranate</name>
    <dbReference type="NCBI Taxonomy" id="22663"/>
    <lineage>
        <taxon>Eukaryota</taxon>
        <taxon>Viridiplantae</taxon>
        <taxon>Streptophyta</taxon>
        <taxon>Embryophyta</taxon>
        <taxon>Tracheophyta</taxon>
        <taxon>Spermatophyta</taxon>
        <taxon>Magnoliopsida</taxon>
        <taxon>eudicotyledons</taxon>
        <taxon>Gunneridae</taxon>
        <taxon>Pentapetalae</taxon>
        <taxon>rosids</taxon>
        <taxon>malvids</taxon>
        <taxon>Myrtales</taxon>
        <taxon>Lythraceae</taxon>
        <taxon>Punica</taxon>
    </lineage>
</organism>
<dbReference type="CDD" id="cd11685">
    <property type="entry name" value="UEV_TSG101-like"/>
    <property type="match status" value="1"/>
</dbReference>
<evidence type="ECO:0000313" key="10">
    <source>
        <dbReference type="Proteomes" id="UP000515151"/>
    </source>
</evidence>
<evidence type="ECO:0000256" key="6">
    <source>
        <dbReference type="ARBA" id="ARBA00023054"/>
    </source>
</evidence>
<keyword evidence="4" id="KW-0967">Endosome</keyword>
<dbReference type="AlphaFoldDB" id="A0A6P8BTM9"/>
<keyword evidence="3 7" id="KW-0813">Transport</keyword>
<evidence type="ECO:0000259" key="9">
    <source>
        <dbReference type="PROSITE" id="PS51322"/>
    </source>
</evidence>
<dbReference type="Gene3D" id="6.10.140.820">
    <property type="match status" value="1"/>
</dbReference>